<dbReference type="SMART" id="SM00503">
    <property type="entry name" value="SynN"/>
    <property type="match status" value="1"/>
</dbReference>
<name>A0A8K0ILA3_COCNU</name>
<dbReference type="InterPro" id="IPR000727">
    <property type="entry name" value="T_SNARE_dom"/>
</dbReference>
<dbReference type="InterPro" id="IPR045242">
    <property type="entry name" value="Syntaxin"/>
</dbReference>
<evidence type="ECO:0000256" key="3">
    <source>
        <dbReference type="ARBA" id="ARBA00022448"/>
    </source>
</evidence>
<dbReference type="EMBL" id="CM017880">
    <property type="protein sequence ID" value="KAG1361511.1"/>
    <property type="molecule type" value="Genomic_DNA"/>
</dbReference>
<dbReference type="GO" id="GO:0048278">
    <property type="term" value="P:vesicle docking"/>
    <property type="evidence" value="ECO:0007669"/>
    <property type="project" value="TreeGrafter"/>
</dbReference>
<dbReference type="SUPFAM" id="SSF47661">
    <property type="entry name" value="t-snare proteins"/>
    <property type="match status" value="1"/>
</dbReference>
<dbReference type="CDD" id="cd00179">
    <property type="entry name" value="SynN"/>
    <property type="match status" value="1"/>
</dbReference>
<keyword evidence="3" id="KW-0813">Transport</keyword>
<dbReference type="SMART" id="SM00397">
    <property type="entry name" value="t_SNARE"/>
    <property type="match status" value="1"/>
</dbReference>
<feature type="region of interest" description="Disordered" evidence="9">
    <location>
        <begin position="1"/>
        <end position="51"/>
    </location>
</feature>
<keyword evidence="6 10" id="KW-1133">Transmembrane helix</keyword>
<dbReference type="CDD" id="cd15848">
    <property type="entry name" value="SNARE_syntaxin1-like"/>
    <property type="match status" value="1"/>
</dbReference>
<feature type="compositionally biased region" description="Basic residues" evidence="9">
    <location>
        <begin position="1"/>
        <end position="11"/>
    </location>
</feature>
<feature type="domain" description="T-SNARE coiled-coil homology" evidence="11">
    <location>
        <begin position="224"/>
        <end position="286"/>
    </location>
</feature>
<keyword evidence="5" id="KW-0653">Protein transport</keyword>
<dbReference type="Proteomes" id="UP000797356">
    <property type="component" value="Chromosome 9"/>
</dbReference>
<dbReference type="InterPro" id="IPR006011">
    <property type="entry name" value="Syntaxin_N"/>
</dbReference>
<reference evidence="12" key="1">
    <citation type="journal article" date="2017" name="Gigascience">
        <title>The genome draft of coconut (Cocos nucifera).</title>
        <authorList>
            <person name="Xiao Y."/>
            <person name="Xu P."/>
            <person name="Fan H."/>
            <person name="Baudouin L."/>
            <person name="Xia W."/>
            <person name="Bocs S."/>
            <person name="Xu J."/>
            <person name="Li Q."/>
            <person name="Guo A."/>
            <person name="Zhou L."/>
            <person name="Li J."/>
            <person name="Wu Y."/>
            <person name="Ma Z."/>
            <person name="Armero A."/>
            <person name="Issali A.E."/>
            <person name="Liu N."/>
            <person name="Peng M."/>
            <person name="Yang Y."/>
        </authorList>
    </citation>
    <scope>NUCLEOTIDE SEQUENCE</scope>
    <source>
        <tissue evidence="12">Spear leaf of Hainan Tall coconut</tissue>
    </source>
</reference>
<dbReference type="InterPro" id="IPR010989">
    <property type="entry name" value="SNARE"/>
</dbReference>
<dbReference type="Gene3D" id="1.20.58.70">
    <property type="match status" value="1"/>
</dbReference>
<evidence type="ECO:0000256" key="5">
    <source>
        <dbReference type="ARBA" id="ARBA00022927"/>
    </source>
</evidence>
<dbReference type="PROSITE" id="PS00914">
    <property type="entry name" value="SYNTAXIN"/>
    <property type="match status" value="1"/>
</dbReference>
<dbReference type="InterPro" id="IPR006012">
    <property type="entry name" value="Syntaxin/epimorphin_CS"/>
</dbReference>
<dbReference type="GO" id="GO:0006887">
    <property type="term" value="P:exocytosis"/>
    <property type="evidence" value="ECO:0007669"/>
    <property type="project" value="TreeGrafter"/>
</dbReference>
<evidence type="ECO:0000256" key="2">
    <source>
        <dbReference type="ARBA" id="ARBA00009063"/>
    </source>
</evidence>
<dbReference type="OrthoDB" id="10255013at2759"/>
<dbReference type="GO" id="GO:0005886">
    <property type="term" value="C:plasma membrane"/>
    <property type="evidence" value="ECO:0007669"/>
    <property type="project" value="UniProtKB-SubCell"/>
</dbReference>
<evidence type="ECO:0000256" key="9">
    <source>
        <dbReference type="SAM" id="MobiDB-lite"/>
    </source>
</evidence>
<keyword evidence="4 10" id="KW-0812">Transmembrane</keyword>
<dbReference type="Pfam" id="PF00804">
    <property type="entry name" value="Syntaxin"/>
    <property type="match status" value="1"/>
</dbReference>
<dbReference type="GO" id="GO:0006906">
    <property type="term" value="P:vesicle fusion"/>
    <property type="evidence" value="ECO:0007669"/>
    <property type="project" value="TreeGrafter"/>
</dbReference>
<dbReference type="Pfam" id="PF05739">
    <property type="entry name" value="SNARE"/>
    <property type="match status" value="1"/>
</dbReference>
<dbReference type="PANTHER" id="PTHR19957:SF307">
    <property type="entry name" value="PROTEIN SSO1-RELATED"/>
    <property type="match status" value="1"/>
</dbReference>
<comment type="caution">
    <text evidence="12">The sequence shown here is derived from an EMBL/GenBank/DDBJ whole genome shotgun (WGS) entry which is preliminary data.</text>
</comment>
<keyword evidence="13" id="KW-1185">Reference proteome</keyword>
<reference evidence="12" key="2">
    <citation type="submission" date="2019-07" db="EMBL/GenBank/DDBJ databases">
        <authorList>
            <person name="Yang Y."/>
            <person name="Bocs S."/>
            <person name="Baudouin L."/>
        </authorList>
    </citation>
    <scope>NUCLEOTIDE SEQUENCE</scope>
    <source>
        <tissue evidence="12">Spear leaf of Hainan Tall coconut</tissue>
    </source>
</reference>
<proteinExistence type="inferred from homology"/>
<feature type="transmembrane region" description="Helical" evidence="10">
    <location>
        <begin position="296"/>
        <end position="316"/>
    </location>
</feature>
<organism evidence="12 13">
    <name type="scientific">Cocos nucifera</name>
    <name type="common">Coconut palm</name>
    <dbReference type="NCBI Taxonomy" id="13894"/>
    <lineage>
        <taxon>Eukaryota</taxon>
        <taxon>Viridiplantae</taxon>
        <taxon>Streptophyta</taxon>
        <taxon>Embryophyta</taxon>
        <taxon>Tracheophyta</taxon>
        <taxon>Spermatophyta</taxon>
        <taxon>Magnoliopsida</taxon>
        <taxon>Liliopsida</taxon>
        <taxon>Arecaceae</taxon>
        <taxon>Arecoideae</taxon>
        <taxon>Cocoseae</taxon>
        <taxon>Attaleinae</taxon>
        <taxon>Cocos</taxon>
    </lineage>
</organism>
<dbReference type="AlphaFoldDB" id="A0A8K0ILA3"/>
<dbReference type="GO" id="GO:0031201">
    <property type="term" value="C:SNARE complex"/>
    <property type="evidence" value="ECO:0007669"/>
    <property type="project" value="TreeGrafter"/>
</dbReference>
<evidence type="ECO:0000256" key="7">
    <source>
        <dbReference type="ARBA" id="ARBA00023136"/>
    </source>
</evidence>
<dbReference type="GO" id="GO:0000149">
    <property type="term" value="F:SNARE binding"/>
    <property type="evidence" value="ECO:0007669"/>
    <property type="project" value="TreeGrafter"/>
</dbReference>
<dbReference type="PROSITE" id="PS50192">
    <property type="entry name" value="T_SNARE"/>
    <property type="match status" value="1"/>
</dbReference>
<gene>
    <name evidence="12" type="ORF">COCNU_09G009740</name>
</gene>
<evidence type="ECO:0000313" key="13">
    <source>
        <dbReference type="Proteomes" id="UP000797356"/>
    </source>
</evidence>
<dbReference type="PANTHER" id="PTHR19957">
    <property type="entry name" value="SYNTAXIN"/>
    <property type="match status" value="1"/>
</dbReference>
<evidence type="ECO:0000256" key="6">
    <source>
        <dbReference type="ARBA" id="ARBA00022989"/>
    </source>
</evidence>
<evidence type="ECO:0000256" key="10">
    <source>
        <dbReference type="SAM" id="Phobius"/>
    </source>
</evidence>
<dbReference type="GO" id="GO:0005484">
    <property type="term" value="F:SNAP receptor activity"/>
    <property type="evidence" value="ECO:0007669"/>
    <property type="project" value="InterPro"/>
</dbReference>
<evidence type="ECO:0000256" key="4">
    <source>
        <dbReference type="ARBA" id="ARBA00022692"/>
    </source>
</evidence>
<evidence type="ECO:0000256" key="1">
    <source>
        <dbReference type="ARBA" id="ARBA00004521"/>
    </source>
</evidence>
<keyword evidence="7 10" id="KW-0472">Membrane</keyword>
<dbReference type="Gene3D" id="1.20.5.110">
    <property type="match status" value="1"/>
</dbReference>
<evidence type="ECO:0000313" key="12">
    <source>
        <dbReference type="EMBL" id="KAG1361511.1"/>
    </source>
</evidence>
<sequence length="323" mass="36800">MDTFHHEHHVRRSDPKALSGSPKESFERIIGRYPGEGDVESGNGFSPDARDMGMDGFFKKVGEIEKQIERITTQLHKLQAANEESRHVTKASDMKAIKQRMEKDVDEVKKFALKVKTSLEEIDRDNLDNRQKPGCEKGTGVDRSRMAMTLALKTKLKERMSQFQTLRQSIQDEYREVVERRVFTVTGTRPDEQMIDQLIETGKSEQIFENAIQGQGRGQIVDTLAEIQERHDAVLELEKKLHDLQQMFLDMSVLVDAQGDMLNDIEAQVTNSVDHVQNATKNLQEARKLQKNSRKYACFAILILLVVIIIALFAVLKASKSSM</sequence>
<dbReference type="GO" id="GO:0012505">
    <property type="term" value="C:endomembrane system"/>
    <property type="evidence" value="ECO:0007669"/>
    <property type="project" value="TreeGrafter"/>
</dbReference>
<comment type="subcellular location">
    <subcellularLocation>
        <location evidence="1">Cell membrane</location>
        <topology evidence="1">Single-pass type IV membrane protein</topology>
    </subcellularLocation>
</comment>
<evidence type="ECO:0000256" key="8">
    <source>
        <dbReference type="RuleBase" id="RU003858"/>
    </source>
</evidence>
<protein>
    <submittedName>
        <fullName evidence="12">Syntaxin-132</fullName>
    </submittedName>
</protein>
<dbReference type="FunFam" id="1.20.5.110:FF:000008">
    <property type="entry name" value="Syntaxin 132"/>
    <property type="match status" value="1"/>
</dbReference>
<comment type="similarity">
    <text evidence="2 8">Belongs to the syntaxin family.</text>
</comment>
<evidence type="ECO:0000259" key="11">
    <source>
        <dbReference type="PROSITE" id="PS50192"/>
    </source>
</evidence>
<accession>A0A8K0ILA3</accession>
<dbReference type="GO" id="GO:0006886">
    <property type="term" value="P:intracellular protein transport"/>
    <property type="evidence" value="ECO:0007669"/>
    <property type="project" value="InterPro"/>
</dbReference>